<feature type="compositionally biased region" description="Low complexity" evidence="1">
    <location>
        <begin position="161"/>
        <end position="203"/>
    </location>
</feature>
<name>A0ABW9GXQ8_9FIRM</name>
<proteinExistence type="predicted"/>
<dbReference type="EMBL" id="JBJUVG010000001">
    <property type="protein sequence ID" value="MFM9412816.1"/>
    <property type="molecule type" value="Genomic_DNA"/>
</dbReference>
<keyword evidence="6" id="KW-1185">Reference proteome</keyword>
<accession>A0ABW9GXQ8</accession>
<evidence type="ECO:0000313" key="5">
    <source>
        <dbReference type="EMBL" id="MFM9412816.1"/>
    </source>
</evidence>
<dbReference type="InterPro" id="IPR037250">
    <property type="entry name" value="NEAT_dom_sf"/>
</dbReference>
<keyword evidence="2" id="KW-0812">Transmembrane</keyword>
<sequence>MKTSIKGYLCGILLLLLLPALAWAAESADVGIQASYAHPLTGAIEDSGNNEAIGQGMVTSVLSPGGFYEVDNAGNRWLTLRLNMADHLGDVSFSVQNRGAGGFTGVEALEVGRTGTTVDYMIAVPGPDAVLRIEAFIQDMGRSVIFYGLMDGNLTNRQTDGAGQAAGTSSGTGSAGKSQAATGQAKAKKTAAGTPAKAGSPAGKTGKTETKSPEEGEALADDVGLLTADSPELQDREGQAAPWGLLTRTLFMALVVTLVLVTAGGLLGALALVVGVRFLRRYNDGKEAMLYEAEDRLG</sequence>
<feature type="transmembrane region" description="Helical" evidence="2">
    <location>
        <begin position="250"/>
        <end position="279"/>
    </location>
</feature>
<dbReference type="RefSeq" id="WP_408976447.1">
    <property type="nucleotide sequence ID" value="NZ_JBJUVG010000001.1"/>
</dbReference>
<dbReference type="Gene3D" id="2.60.40.1850">
    <property type="match status" value="1"/>
</dbReference>
<keyword evidence="2" id="KW-0472">Membrane</keyword>
<keyword evidence="2" id="KW-1133">Transmembrane helix</keyword>
<feature type="signal peptide" evidence="3">
    <location>
        <begin position="1"/>
        <end position="24"/>
    </location>
</feature>
<feature type="domain" description="Cell surface protein Shp haem-binding" evidence="4">
    <location>
        <begin position="27"/>
        <end position="160"/>
    </location>
</feature>
<feature type="region of interest" description="Disordered" evidence="1">
    <location>
        <begin position="160"/>
        <end position="216"/>
    </location>
</feature>
<evidence type="ECO:0000256" key="3">
    <source>
        <dbReference type="SAM" id="SignalP"/>
    </source>
</evidence>
<dbReference type="Pfam" id="PF11545">
    <property type="entry name" value="HemeBinding_Shp"/>
    <property type="match status" value="1"/>
</dbReference>
<evidence type="ECO:0000259" key="4">
    <source>
        <dbReference type="Pfam" id="PF11545"/>
    </source>
</evidence>
<keyword evidence="3" id="KW-0732">Signal</keyword>
<feature type="chain" id="PRO_5045145461" evidence="3">
    <location>
        <begin position="25"/>
        <end position="298"/>
    </location>
</feature>
<evidence type="ECO:0000313" key="6">
    <source>
        <dbReference type="Proteomes" id="UP001631949"/>
    </source>
</evidence>
<reference evidence="5 6" key="1">
    <citation type="journal article" date="2016" name="Int. J. Syst. Evol. Microbiol.">
        <title>Peptococcus simiae sp. nov., isolated from rhesus macaque faeces and emended description of the genus Peptococcus.</title>
        <authorList>
            <person name="Shkoporov A.N."/>
            <person name="Efimov B.A."/>
            <person name="Kondova I."/>
            <person name="Ouwerling B."/>
            <person name="Chaplin A.V."/>
            <person name="Shcherbakova V.A."/>
            <person name="Langermans J.A.M."/>
        </authorList>
    </citation>
    <scope>NUCLEOTIDE SEQUENCE [LARGE SCALE GENOMIC DNA]</scope>
    <source>
        <strain evidence="5 6">M108</strain>
    </source>
</reference>
<evidence type="ECO:0000256" key="2">
    <source>
        <dbReference type="SAM" id="Phobius"/>
    </source>
</evidence>
<organism evidence="5 6">
    <name type="scientific">Peptococcus simiae</name>
    <dbReference type="NCBI Taxonomy" id="1643805"/>
    <lineage>
        <taxon>Bacteria</taxon>
        <taxon>Bacillati</taxon>
        <taxon>Bacillota</taxon>
        <taxon>Clostridia</taxon>
        <taxon>Eubacteriales</taxon>
        <taxon>Peptococcaceae</taxon>
        <taxon>Peptococcus</taxon>
    </lineage>
</organism>
<evidence type="ECO:0000256" key="1">
    <source>
        <dbReference type="SAM" id="MobiDB-lite"/>
    </source>
</evidence>
<protein>
    <submittedName>
        <fullName evidence="5">Heme-binding Shp domain-containing protein</fullName>
    </submittedName>
</protein>
<dbReference type="InterPro" id="IPR020985">
    <property type="entry name" value="Cell_surface_Shp_haem-bd"/>
</dbReference>
<dbReference type="Proteomes" id="UP001631949">
    <property type="component" value="Unassembled WGS sequence"/>
</dbReference>
<gene>
    <name evidence="5" type="ORF">ACKQTC_00250</name>
</gene>
<comment type="caution">
    <text evidence="5">The sequence shown here is derived from an EMBL/GenBank/DDBJ whole genome shotgun (WGS) entry which is preliminary data.</text>
</comment>